<evidence type="ECO:0000256" key="2">
    <source>
        <dbReference type="SAM" id="SignalP"/>
    </source>
</evidence>
<feature type="chain" id="PRO_5040294534" evidence="2">
    <location>
        <begin position="20"/>
        <end position="282"/>
    </location>
</feature>
<keyword evidence="2" id="KW-0732">Signal</keyword>
<evidence type="ECO:0000313" key="3">
    <source>
        <dbReference type="EMBL" id="CAG9782476.1"/>
    </source>
</evidence>
<dbReference type="Proteomes" id="UP001153714">
    <property type="component" value="Chromosome 1"/>
</dbReference>
<evidence type="ECO:0000313" key="4">
    <source>
        <dbReference type="Proteomes" id="UP001153714"/>
    </source>
</evidence>
<sequence>MGPVLMMVIFQGLTVTSHTACPSDANESSSSNLDLREQPSTSTGIFYGEINEGRKRKTKSDPNQWKKNKNKKTTHVRNNIMVNALLRRLHTLAPILAPTLLVQRVDLENGIGSNVWASVGSWPARVGFIKGICANARDLSTHWRLAQFCCNTQRVLQRSYELWDQHVEPALNASIEHNVTITQKYLKPGHTQMECDSVHAAIERKLKNREIHLPSDFLTVNKEARKKPTPYEAIRVDHNLEKDYSDKSTWRYDSIRPDREAGDPVVVPTAQRRITKRLPFFL</sequence>
<dbReference type="AlphaFoldDB" id="A0A9N9N4A8"/>
<proteinExistence type="predicted"/>
<organism evidence="3 4">
    <name type="scientific">Diatraea saccharalis</name>
    <name type="common">sugarcane borer</name>
    <dbReference type="NCBI Taxonomy" id="40085"/>
    <lineage>
        <taxon>Eukaryota</taxon>
        <taxon>Metazoa</taxon>
        <taxon>Ecdysozoa</taxon>
        <taxon>Arthropoda</taxon>
        <taxon>Hexapoda</taxon>
        <taxon>Insecta</taxon>
        <taxon>Pterygota</taxon>
        <taxon>Neoptera</taxon>
        <taxon>Endopterygota</taxon>
        <taxon>Lepidoptera</taxon>
        <taxon>Glossata</taxon>
        <taxon>Ditrysia</taxon>
        <taxon>Pyraloidea</taxon>
        <taxon>Crambidae</taxon>
        <taxon>Crambinae</taxon>
        <taxon>Diatraea</taxon>
    </lineage>
</organism>
<protein>
    <submittedName>
        <fullName evidence="3">Uncharacterized protein</fullName>
    </submittedName>
</protein>
<feature type="region of interest" description="Disordered" evidence="1">
    <location>
        <begin position="51"/>
        <end position="72"/>
    </location>
</feature>
<accession>A0A9N9N4A8</accession>
<evidence type="ECO:0000256" key="1">
    <source>
        <dbReference type="SAM" id="MobiDB-lite"/>
    </source>
</evidence>
<feature type="region of interest" description="Disordered" evidence="1">
    <location>
        <begin position="20"/>
        <end position="39"/>
    </location>
</feature>
<feature type="signal peptide" evidence="2">
    <location>
        <begin position="1"/>
        <end position="19"/>
    </location>
</feature>
<dbReference type="EMBL" id="OU893332">
    <property type="protein sequence ID" value="CAG9782476.1"/>
    <property type="molecule type" value="Genomic_DNA"/>
</dbReference>
<reference evidence="3" key="1">
    <citation type="submission" date="2021-12" db="EMBL/GenBank/DDBJ databases">
        <authorList>
            <person name="King R."/>
        </authorList>
    </citation>
    <scope>NUCLEOTIDE SEQUENCE</scope>
</reference>
<name>A0A9N9N4A8_9NEOP</name>
<reference evidence="3" key="2">
    <citation type="submission" date="2022-10" db="EMBL/GenBank/DDBJ databases">
        <authorList>
            <consortium name="ENA_rothamsted_submissions"/>
            <consortium name="culmorum"/>
            <person name="King R."/>
        </authorList>
    </citation>
    <scope>NUCLEOTIDE SEQUENCE</scope>
</reference>
<keyword evidence="4" id="KW-1185">Reference proteome</keyword>
<gene>
    <name evidence="3" type="ORF">DIATSA_LOCUS733</name>
</gene>
<dbReference type="OrthoDB" id="7061623at2759"/>